<keyword evidence="8 19" id="KW-0444">Lipid biosynthesis</keyword>
<evidence type="ECO:0000256" key="16">
    <source>
        <dbReference type="ARBA" id="ARBA00023160"/>
    </source>
</evidence>
<dbReference type="PANTHER" id="PTHR11712">
    <property type="entry name" value="POLYKETIDE SYNTHASE-RELATED"/>
    <property type="match status" value="1"/>
</dbReference>
<evidence type="ECO:0000256" key="5">
    <source>
        <dbReference type="ARBA" id="ARBA00014657"/>
    </source>
</evidence>
<evidence type="ECO:0000256" key="17">
    <source>
        <dbReference type="ARBA" id="ARBA00023315"/>
    </source>
</evidence>
<comment type="similarity">
    <text evidence="3 19 20">Belongs to the thiolase-like superfamily. Beta-ketoacyl-ACP synthases family.</text>
</comment>
<dbReference type="EMBL" id="JAGIYZ010000009">
    <property type="protein sequence ID" value="MBP0464470.1"/>
    <property type="molecule type" value="Genomic_DNA"/>
</dbReference>
<evidence type="ECO:0000313" key="22">
    <source>
        <dbReference type="EMBL" id="MBP0464470.1"/>
    </source>
</evidence>
<proteinExistence type="inferred from homology"/>
<dbReference type="InterPro" id="IPR014031">
    <property type="entry name" value="Ketoacyl_synth_C"/>
</dbReference>
<comment type="subcellular location">
    <subcellularLocation>
        <location evidence="1">Cell inner membrane</location>
    </subcellularLocation>
</comment>
<comment type="catalytic activity">
    <reaction evidence="19">
        <text>a fatty acyl-[ACP] + malonyl-[ACP] + H(+) = a 3-oxoacyl-[ACP] + holo-[ACP] + CO2</text>
        <dbReference type="Rhea" id="RHEA:22836"/>
        <dbReference type="Rhea" id="RHEA-COMP:9623"/>
        <dbReference type="Rhea" id="RHEA-COMP:9685"/>
        <dbReference type="Rhea" id="RHEA-COMP:9916"/>
        <dbReference type="Rhea" id="RHEA-COMP:14125"/>
        <dbReference type="ChEBI" id="CHEBI:15378"/>
        <dbReference type="ChEBI" id="CHEBI:16526"/>
        <dbReference type="ChEBI" id="CHEBI:64479"/>
        <dbReference type="ChEBI" id="CHEBI:78449"/>
        <dbReference type="ChEBI" id="CHEBI:78776"/>
        <dbReference type="ChEBI" id="CHEBI:138651"/>
    </reaction>
</comment>
<dbReference type="Pfam" id="PF00109">
    <property type="entry name" value="ketoacyl-synt"/>
    <property type="match status" value="1"/>
</dbReference>
<dbReference type="NCBIfam" id="TIGR03150">
    <property type="entry name" value="fabF"/>
    <property type="match status" value="1"/>
</dbReference>
<dbReference type="InterPro" id="IPR017568">
    <property type="entry name" value="3-oxoacyl-ACP_synth-2"/>
</dbReference>
<evidence type="ECO:0000256" key="18">
    <source>
        <dbReference type="ARBA" id="ARBA00037576"/>
    </source>
</evidence>
<dbReference type="InterPro" id="IPR000794">
    <property type="entry name" value="Beta-ketoacyl_synthase"/>
</dbReference>
<keyword evidence="13" id="KW-1133">Transmembrane helix</keyword>
<dbReference type="Gene3D" id="3.40.47.10">
    <property type="match status" value="2"/>
</dbReference>
<evidence type="ECO:0000256" key="6">
    <source>
        <dbReference type="ARBA" id="ARBA00022458"/>
    </source>
</evidence>
<evidence type="ECO:0000256" key="13">
    <source>
        <dbReference type="ARBA" id="ARBA00022989"/>
    </source>
</evidence>
<organism evidence="22 23">
    <name type="scientific">Roseomonas nitratireducens</name>
    <dbReference type="NCBI Taxonomy" id="2820810"/>
    <lineage>
        <taxon>Bacteria</taxon>
        <taxon>Pseudomonadati</taxon>
        <taxon>Pseudomonadota</taxon>
        <taxon>Alphaproteobacteria</taxon>
        <taxon>Acetobacterales</taxon>
        <taxon>Roseomonadaceae</taxon>
        <taxon>Roseomonas</taxon>
    </lineage>
</organism>
<dbReference type="PROSITE" id="PS00606">
    <property type="entry name" value="KS3_1"/>
    <property type="match status" value="1"/>
</dbReference>
<dbReference type="InterPro" id="IPR018201">
    <property type="entry name" value="Ketoacyl_synth_AS"/>
</dbReference>
<reference evidence="22 23" key="1">
    <citation type="submission" date="2021-03" db="EMBL/GenBank/DDBJ databases">
        <authorList>
            <person name="So Y."/>
        </authorList>
    </citation>
    <scope>NUCLEOTIDE SEQUENCE [LARGE SCALE GENOMIC DNA]</scope>
    <source>
        <strain evidence="22 23">PWR1</strain>
    </source>
</reference>
<evidence type="ECO:0000256" key="20">
    <source>
        <dbReference type="RuleBase" id="RU003694"/>
    </source>
</evidence>
<feature type="domain" description="Ketosynthase family 3 (KS3)" evidence="21">
    <location>
        <begin position="8"/>
        <end position="425"/>
    </location>
</feature>
<evidence type="ECO:0000256" key="7">
    <source>
        <dbReference type="ARBA" id="ARBA00022475"/>
    </source>
</evidence>
<dbReference type="PROSITE" id="PS52004">
    <property type="entry name" value="KS3_2"/>
    <property type="match status" value="1"/>
</dbReference>
<dbReference type="PANTHER" id="PTHR11712:SF352">
    <property type="entry name" value="3-OXOACYL-[ACYL-CARRIER-PROTEIN] SYNTHASE"/>
    <property type="match status" value="1"/>
</dbReference>
<evidence type="ECO:0000256" key="11">
    <source>
        <dbReference type="ARBA" id="ARBA00022692"/>
    </source>
</evidence>
<comment type="caution">
    <text evidence="22">The sequence shown here is derived from an EMBL/GenBank/DDBJ whole genome shotgun (WGS) entry which is preliminary data.</text>
</comment>
<dbReference type="SMART" id="SM00825">
    <property type="entry name" value="PKS_KS"/>
    <property type="match status" value="1"/>
</dbReference>
<keyword evidence="17 19" id="KW-0012">Acyltransferase</keyword>
<dbReference type="Pfam" id="PF02801">
    <property type="entry name" value="Ketoacyl-synt_C"/>
    <property type="match status" value="1"/>
</dbReference>
<dbReference type="NCBIfam" id="NF005589">
    <property type="entry name" value="PRK07314.1"/>
    <property type="match status" value="1"/>
</dbReference>
<evidence type="ECO:0000256" key="19">
    <source>
        <dbReference type="PIRNR" id="PIRNR000447"/>
    </source>
</evidence>
<evidence type="ECO:0000256" key="9">
    <source>
        <dbReference type="ARBA" id="ARBA00022519"/>
    </source>
</evidence>
<dbReference type="NCBIfam" id="NF004970">
    <property type="entry name" value="PRK06333.1"/>
    <property type="match status" value="1"/>
</dbReference>
<keyword evidence="14" id="KW-0443">Lipid metabolism</keyword>
<dbReference type="PIRSF" id="PIRSF000447">
    <property type="entry name" value="KAS_II"/>
    <property type="match status" value="1"/>
</dbReference>
<protein>
    <recommendedName>
        <fullName evidence="5 19">3-oxoacyl-[acyl-carrier-protein] synthase 2</fullName>
        <ecNumber evidence="4 19">2.3.1.179</ecNumber>
    </recommendedName>
</protein>
<keyword evidence="6" id="KW-0536">Nodulation</keyword>
<keyword evidence="23" id="KW-1185">Reference proteome</keyword>
<evidence type="ECO:0000256" key="1">
    <source>
        <dbReference type="ARBA" id="ARBA00004533"/>
    </source>
</evidence>
<comment type="catalytic activity">
    <reaction evidence="19">
        <text>(9Z)-hexadecenoyl-[ACP] + malonyl-[ACP] + H(+) = 3-oxo-(11Z)-octadecenoyl-[ACP] + holo-[ACP] + CO2</text>
        <dbReference type="Rhea" id="RHEA:55040"/>
        <dbReference type="Rhea" id="RHEA-COMP:9623"/>
        <dbReference type="Rhea" id="RHEA-COMP:9685"/>
        <dbReference type="Rhea" id="RHEA-COMP:10800"/>
        <dbReference type="Rhea" id="RHEA-COMP:14074"/>
        <dbReference type="ChEBI" id="CHEBI:15378"/>
        <dbReference type="ChEBI" id="CHEBI:16526"/>
        <dbReference type="ChEBI" id="CHEBI:64479"/>
        <dbReference type="ChEBI" id="CHEBI:78449"/>
        <dbReference type="ChEBI" id="CHEBI:83989"/>
        <dbReference type="ChEBI" id="CHEBI:138538"/>
        <dbReference type="EC" id="2.3.1.179"/>
    </reaction>
</comment>
<name>A0ABS4ASX0_9PROT</name>
<evidence type="ECO:0000256" key="2">
    <source>
        <dbReference type="ARBA" id="ARBA00005194"/>
    </source>
</evidence>
<evidence type="ECO:0000313" key="23">
    <source>
        <dbReference type="Proteomes" id="UP000680815"/>
    </source>
</evidence>
<evidence type="ECO:0000259" key="21">
    <source>
        <dbReference type="PROSITE" id="PS52004"/>
    </source>
</evidence>
<keyword evidence="10 19" id="KW-0808">Transferase</keyword>
<comment type="function">
    <text evidence="18">Proposed to synthesize NOD factor fatty acyl chain. Involved in the synthesis of a highly unsaturated fatty acid moiety, which forms part of a lipo-oligosaccharide that is responsible for host specificity.</text>
</comment>
<comment type="function">
    <text evidence="19">Involved in the type II fatty acid elongation cycle. Catalyzes the elongation of a wide range of acyl-ACP by the addition of two carbons from malonyl-ACP to an acyl acceptor. Can efficiently catalyze the conversion of palmitoleoyl-ACP (cis-hexadec-9-enoyl-ACP) to cis-vaccenoyl-ACP (cis-octadec-11-enoyl-ACP), an essential step in the thermal regulation of fatty acid composition.</text>
</comment>
<dbReference type="Proteomes" id="UP000680815">
    <property type="component" value="Unassembled WGS sequence"/>
</dbReference>
<evidence type="ECO:0000256" key="3">
    <source>
        <dbReference type="ARBA" id="ARBA00008467"/>
    </source>
</evidence>
<evidence type="ECO:0000256" key="12">
    <source>
        <dbReference type="ARBA" id="ARBA00022832"/>
    </source>
</evidence>
<dbReference type="RefSeq" id="WP_209351835.1">
    <property type="nucleotide sequence ID" value="NZ_JAGIYZ010000009.1"/>
</dbReference>
<evidence type="ECO:0000256" key="15">
    <source>
        <dbReference type="ARBA" id="ARBA00023136"/>
    </source>
</evidence>
<gene>
    <name evidence="22" type="primary">fabF</name>
    <name evidence="22" type="ORF">J5Y09_11190</name>
</gene>
<keyword evidence="11" id="KW-0812">Transmembrane</keyword>
<keyword evidence="16 19" id="KW-0275">Fatty acid biosynthesis</keyword>
<keyword evidence="7" id="KW-1003">Cell membrane</keyword>
<keyword evidence="9" id="KW-0997">Cell inner membrane</keyword>
<keyword evidence="12" id="KW-0276">Fatty acid metabolism</keyword>
<dbReference type="SUPFAM" id="SSF53901">
    <property type="entry name" value="Thiolase-like"/>
    <property type="match status" value="2"/>
</dbReference>
<evidence type="ECO:0000256" key="14">
    <source>
        <dbReference type="ARBA" id="ARBA00023098"/>
    </source>
</evidence>
<evidence type="ECO:0000256" key="8">
    <source>
        <dbReference type="ARBA" id="ARBA00022516"/>
    </source>
</evidence>
<dbReference type="InterPro" id="IPR014030">
    <property type="entry name" value="Ketoacyl_synth_N"/>
</dbReference>
<dbReference type="CDD" id="cd00834">
    <property type="entry name" value="KAS_I_II"/>
    <property type="match status" value="1"/>
</dbReference>
<keyword evidence="15" id="KW-0472">Membrane</keyword>
<evidence type="ECO:0000256" key="4">
    <source>
        <dbReference type="ARBA" id="ARBA00012356"/>
    </source>
</evidence>
<evidence type="ECO:0000256" key="10">
    <source>
        <dbReference type="ARBA" id="ARBA00022679"/>
    </source>
</evidence>
<accession>A0ABS4ASX0</accession>
<dbReference type="InterPro" id="IPR020841">
    <property type="entry name" value="PKS_Beta-ketoAc_synthase_dom"/>
</dbReference>
<dbReference type="EC" id="2.3.1.179" evidence="4 19"/>
<sequence>MFQNGFSPRRVVVTGMGIACPLGLGVEHVWKRMLAGESGIRAIQSFDTTTLPAKIAGQIPVGVKAEGGLDINEWIPIKDQKKMDRFIQFALVAAEEAVADSGWRPEAEEARCRTGVMIGSGIGGLETIHEAAQLAVQGKSKRISPFFIPSALINLASGQVSIKYGFKGPNHSVVTACATGVHALGDAARLIALGDADVMVAGGAEAAVCELGVAGFCAARALSTGFNDTPTAASRPWDENRDGFVMGEGAGVVVLEEYEHAKARGAKIYAEVIGYGMSGDAYHITAPAEGHEGAFRAMKAALASANVTPAEVQYVNAHGTSTPLGDDLELEAVERLWGDAAKGLAMSSTKSAVGHLLGAAGAVEGIFSILAIRDKVAPPTLNLEKPSRESAIDRVAMQAQPRKIDVALSNSFGFGGTNASIVFRAAP</sequence>
<comment type="pathway">
    <text evidence="2 19">Lipid metabolism; fatty acid biosynthesis.</text>
</comment>
<dbReference type="InterPro" id="IPR016039">
    <property type="entry name" value="Thiolase-like"/>
</dbReference>
<dbReference type="GO" id="GO:0004315">
    <property type="term" value="F:3-oxoacyl-[acyl-carrier-protein] synthase activity"/>
    <property type="evidence" value="ECO:0007669"/>
    <property type="project" value="UniProtKB-EC"/>
</dbReference>